<protein>
    <recommendedName>
        <fullName evidence="2">Dicarboxylate carrier MatC N-terminal domain-containing protein</fullName>
    </recommendedName>
</protein>
<sequence length="434" mass="46746">MTYMLLIIGAIILAIFLGEKFDVNAGIVGVVFAYILGSFMIGLSTDEIFVLWPVELFMMIFGVSFFFNFANENGTLEIIGHHLIYAFRNHLFWLPFGFFFAAALISGLGGSIWGSVPIVGFLALNIAKENNLDTRIIAIAVIEGALAGGIFPFGPLGAIVQGLMASTGFADMAQEISWQLFIVSAIYPILLLLFLMFRDRANDAYKQVELKAPEALNLKQKQTLTLMTIFIGIMLIFPIIDNFTGGSIPFIASISDSLNLGLMGIVFGVIAYMFELADGQKVLNRTPWSVIWMTCGISLLIGVGVQVGITESLAALISYVPWPIIPVTIVLLCGCMSIFSSTIGVIAPLFFTTLPALYATTGWSPAIMAVCIIIGGFAATVTPFSDGGSLLLASSGYLGKDQKDLYNTLLFRVTPFTVGSAAITALTLSIIHSI</sequence>
<name>A0A2J9PLF8_9LACT</name>
<feature type="transmembrane region" description="Helical" evidence="1">
    <location>
        <begin position="136"/>
        <end position="156"/>
    </location>
</feature>
<feature type="transmembrane region" description="Helical" evidence="1">
    <location>
        <begin position="260"/>
        <end position="277"/>
    </location>
</feature>
<evidence type="ECO:0000259" key="2">
    <source>
        <dbReference type="Pfam" id="PF07158"/>
    </source>
</evidence>
<dbReference type="Proteomes" id="UP000192813">
    <property type="component" value="Unassembled WGS sequence"/>
</dbReference>
<dbReference type="EMBL" id="NBTM02000001">
    <property type="protein sequence ID" value="PNL91147.1"/>
    <property type="molecule type" value="Genomic_DNA"/>
</dbReference>
<feature type="transmembrane region" description="Helical" evidence="1">
    <location>
        <begin position="329"/>
        <end position="351"/>
    </location>
</feature>
<feature type="transmembrane region" description="Helical" evidence="1">
    <location>
        <begin position="363"/>
        <end position="385"/>
    </location>
</feature>
<feature type="transmembrane region" description="Helical" evidence="1">
    <location>
        <begin position="91"/>
        <end position="124"/>
    </location>
</feature>
<keyword evidence="1" id="KW-0812">Transmembrane</keyword>
<dbReference type="AlphaFoldDB" id="A0A2J9PLF8"/>
<dbReference type="InterPro" id="IPR009827">
    <property type="entry name" value="MatC_N"/>
</dbReference>
<feature type="transmembrane region" description="Helical" evidence="1">
    <location>
        <begin position="289"/>
        <end position="309"/>
    </location>
</feature>
<dbReference type="Pfam" id="PF07158">
    <property type="entry name" value="MatC_N"/>
    <property type="match status" value="1"/>
</dbReference>
<accession>A0A2J9PLF8</accession>
<proteinExistence type="predicted"/>
<reference evidence="4" key="1">
    <citation type="submission" date="2017-12" db="EMBL/GenBank/DDBJ databases">
        <title>FDA dAtabase for Regulatory Grade micrObial Sequences (FDA-ARGOS): Supporting development and validation of Infectious Disease Dx tests.</title>
        <authorList>
            <person name="Hoffmann M."/>
            <person name="Allard M."/>
            <person name="Evans P."/>
            <person name="Brown E."/>
            <person name="Tallon L."/>
            <person name="Sadzewicz L."/>
            <person name="Sengamalay N."/>
            <person name="Ott S."/>
            <person name="Godinez A."/>
            <person name="Nagaraj S."/>
            <person name="Vavikolanu K."/>
            <person name="Aluvathingal J."/>
            <person name="Nadendla S."/>
            <person name="Sichtig H."/>
        </authorList>
    </citation>
    <scope>NUCLEOTIDE SEQUENCE [LARGE SCALE GENOMIC DNA]</scope>
    <source>
        <strain evidence="4">FDAARGOS_249</strain>
    </source>
</reference>
<feature type="transmembrane region" description="Helical" evidence="1">
    <location>
        <begin position="223"/>
        <end position="240"/>
    </location>
</feature>
<gene>
    <name evidence="3" type="ORF">A6J77_002430</name>
</gene>
<feature type="transmembrane region" description="Helical" evidence="1">
    <location>
        <begin position="176"/>
        <end position="197"/>
    </location>
</feature>
<feature type="transmembrane region" description="Helical" evidence="1">
    <location>
        <begin position="405"/>
        <end position="431"/>
    </location>
</feature>
<keyword evidence="1" id="KW-1133">Transmembrane helix</keyword>
<evidence type="ECO:0000256" key="1">
    <source>
        <dbReference type="SAM" id="Phobius"/>
    </source>
</evidence>
<organism evidence="3 4">
    <name type="scientific">Aerococcus viridans</name>
    <dbReference type="NCBI Taxonomy" id="1377"/>
    <lineage>
        <taxon>Bacteria</taxon>
        <taxon>Bacillati</taxon>
        <taxon>Bacillota</taxon>
        <taxon>Bacilli</taxon>
        <taxon>Lactobacillales</taxon>
        <taxon>Aerococcaceae</taxon>
        <taxon>Aerococcus</taxon>
    </lineage>
</organism>
<comment type="caution">
    <text evidence="3">The sequence shown here is derived from an EMBL/GenBank/DDBJ whole genome shotgun (WGS) entry which is preliminary data.</text>
</comment>
<feature type="domain" description="Dicarboxylate carrier MatC N-terminal" evidence="2">
    <location>
        <begin position="1"/>
        <end position="149"/>
    </location>
</feature>
<dbReference type="RefSeq" id="WP_083067951.1">
    <property type="nucleotide sequence ID" value="NZ_NBTM02000001.1"/>
</dbReference>
<evidence type="ECO:0000313" key="3">
    <source>
        <dbReference type="EMBL" id="PNL91147.1"/>
    </source>
</evidence>
<evidence type="ECO:0000313" key="4">
    <source>
        <dbReference type="Proteomes" id="UP000192813"/>
    </source>
</evidence>
<feature type="transmembrane region" description="Helical" evidence="1">
    <location>
        <begin position="50"/>
        <end position="71"/>
    </location>
</feature>
<keyword evidence="1" id="KW-0472">Membrane</keyword>
<feature type="transmembrane region" description="Helical" evidence="1">
    <location>
        <begin position="27"/>
        <end position="43"/>
    </location>
</feature>